<dbReference type="EMBL" id="BAAAYX010000010">
    <property type="protein sequence ID" value="GAA3707056.1"/>
    <property type="molecule type" value="Genomic_DNA"/>
</dbReference>
<evidence type="ECO:0000256" key="1">
    <source>
        <dbReference type="SAM" id="Phobius"/>
    </source>
</evidence>
<proteinExistence type="predicted"/>
<keyword evidence="1" id="KW-0472">Membrane</keyword>
<keyword evidence="1" id="KW-1133">Transmembrane helix</keyword>
<sequence>MSAGSEGEPATSRTPLLTPALVAVGAVTALAVIAAGTAGGWWLEPRIWFDGQPVPGLASNSALGPPTPRTPPMAEANPVQQWIAGILAALTGLAVLVGLVYLARWLWQRRPRRAVIYDEKPDVTPAGVIAAGPDLPALLRGADAAELILTETGGVPRDLVLRCWLALEEAALASGVPRRPSDSPTEFTGTVLRSTHAERGSVDTLLRLYHRARFSGHEVTDDDVRTARTAVIRLAATWRGFDEAMRHTARTDP</sequence>
<keyword evidence="1" id="KW-0812">Transmembrane</keyword>
<reference evidence="4" key="1">
    <citation type="journal article" date="2019" name="Int. J. Syst. Evol. Microbiol.">
        <title>The Global Catalogue of Microorganisms (GCM) 10K type strain sequencing project: providing services to taxonomists for standard genome sequencing and annotation.</title>
        <authorList>
            <consortium name="The Broad Institute Genomics Platform"/>
            <consortium name="The Broad Institute Genome Sequencing Center for Infectious Disease"/>
            <person name="Wu L."/>
            <person name="Ma J."/>
        </authorList>
    </citation>
    <scope>NUCLEOTIDE SEQUENCE [LARGE SCALE GENOMIC DNA]</scope>
    <source>
        <strain evidence="4">JCM 16548</strain>
    </source>
</reference>
<name>A0ABP7DNW0_9ACTN</name>
<dbReference type="Proteomes" id="UP001500051">
    <property type="component" value="Unassembled WGS sequence"/>
</dbReference>
<keyword evidence="4" id="KW-1185">Reference proteome</keyword>
<evidence type="ECO:0000313" key="4">
    <source>
        <dbReference type="Proteomes" id="UP001500051"/>
    </source>
</evidence>
<dbReference type="RefSeq" id="WP_344812825.1">
    <property type="nucleotide sequence ID" value="NZ_BAAAYX010000010.1"/>
</dbReference>
<feature type="transmembrane region" description="Helical" evidence="1">
    <location>
        <begin position="20"/>
        <end position="43"/>
    </location>
</feature>
<organism evidence="3 4">
    <name type="scientific">Microlunatus aurantiacus</name>
    <dbReference type="NCBI Taxonomy" id="446786"/>
    <lineage>
        <taxon>Bacteria</taxon>
        <taxon>Bacillati</taxon>
        <taxon>Actinomycetota</taxon>
        <taxon>Actinomycetes</taxon>
        <taxon>Propionibacteriales</taxon>
        <taxon>Propionibacteriaceae</taxon>
        <taxon>Microlunatus</taxon>
    </lineage>
</organism>
<evidence type="ECO:0000313" key="3">
    <source>
        <dbReference type="EMBL" id="GAA3707056.1"/>
    </source>
</evidence>
<accession>A0ABP7DNW0</accession>
<comment type="caution">
    <text evidence="3">The sequence shown here is derived from an EMBL/GenBank/DDBJ whole genome shotgun (WGS) entry which is preliminary data.</text>
</comment>
<feature type="transmembrane region" description="Helical" evidence="1">
    <location>
        <begin position="82"/>
        <end position="103"/>
    </location>
</feature>
<dbReference type="InterPro" id="IPR025403">
    <property type="entry name" value="TgpA-like_C"/>
</dbReference>
<gene>
    <name evidence="3" type="ORF">GCM10022204_26190</name>
</gene>
<evidence type="ECO:0000259" key="2">
    <source>
        <dbReference type="Pfam" id="PF13559"/>
    </source>
</evidence>
<dbReference type="Pfam" id="PF13559">
    <property type="entry name" value="DUF4129"/>
    <property type="match status" value="1"/>
</dbReference>
<protein>
    <recommendedName>
        <fullName evidence="2">Protein-glutamine gamma-glutamyltransferase-like C-terminal domain-containing protein</fullName>
    </recommendedName>
</protein>
<feature type="domain" description="Protein-glutamine gamma-glutamyltransferase-like C-terminal" evidence="2">
    <location>
        <begin position="163"/>
        <end position="231"/>
    </location>
</feature>